<dbReference type="EMBL" id="JBGFUD010005889">
    <property type="protein sequence ID" value="MFH4980661.1"/>
    <property type="molecule type" value="Genomic_DNA"/>
</dbReference>
<name>A0ABD6ELK3_9BILA</name>
<evidence type="ECO:0000313" key="3">
    <source>
        <dbReference type="EMBL" id="MFH4980661.1"/>
    </source>
</evidence>
<dbReference type="InterPro" id="IPR010314">
    <property type="entry name" value="E3_Ub_ligase_DUF913"/>
</dbReference>
<keyword evidence="4" id="KW-1185">Reference proteome</keyword>
<accession>A0ABD6ELK3</accession>
<feature type="domain" description="DUF913" evidence="2">
    <location>
        <begin position="425"/>
        <end position="621"/>
    </location>
</feature>
<dbReference type="AlphaFoldDB" id="A0ABD6ELK3"/>
<dbReference type="Proteomes" id="UP001608902">
    <property type="component" value="Unassembled WGS sequence"/>
</dbReference>
<feature type="domain" description="DUF908" evidence="1">
    <location>
        <begin position="94"/>
        <end position="175"/>
    </location>
</feature>
<dbReference type="InterPro" id="IPR016024">
    <property type="entry name" value="ARM-type_fold"/>
</dbReference>
<sequence length="630" mass="70516">MLIDLNALGPASFDISPRLMSIIDLLKSAPDSASFVWRISKILERSPYLGKSEMVRWAEILNRCDEILATAVSYAQSSSSVMLVDVNADLASQVLKIIAFTTLLFESTYSRSIYSSVDHIMQLLDVSNMEVVVKTLNLIHVMSKRSRFISQHLSHDQRKKLVTRIVAIAQPWGGKDHNVRMEEVVNHLIDPTSLFVPVSFPDVNDVIGMISDVGMNHLVAEKMDEITSNWTIGTAEKWVLNVKLRAIHSFRTVEGTMLSVMARLIATSILVYIRNLCDEWLLNVVVYDGFTEEVAHLLHAEASLNDSYMDMIKTEALKTLNSIMALDGPSRKVISVMVEYLEANSYHGFLAQSTRKCVDDLCQGQMQSLGHTSVNFCTALFSLLYHLAGSDSGGDALLSCSLIDTLLNVISCENIKSDFISFVTRSVRVIDVLTTVDASSFTLLTGMNIIISRLVFEIKQQITDDVNRCLNEQCYQERAALIKSMLNFLKRAVQDSQFGDYIRSIMDGELPGALIQIIERSEFFGVSLFNNAICLISTFIYHNPAELTSLQEKGVTTAILRSLFRSELAPSRETITNLPSTFSALCLNENGVREFLAEEPFEHFCNIFVSAKYLPALGRRKNEISVFRLC</sequence>
<dbReference type="InterPro" id="IPR010309">
    <property type="entry name" value="E3_Ub_ligase_DUF908"/>
</dbReference>
<protein>
    <submittedName>
        <fullName evidence="3">Uncharacterized protein</fullName>
    </submittedName>
</protein>
<evidence type="ECO:0000259" key="1">
    <source>
        <dbReference type="Pfam" id="PF06012"/>
    </source>
</evidence>
<evidence type="ECO:0000259" key="2">
    <source>
        <dbReference type="Pfam" id="PF06025"/>
    </source>
</evidence>
<gene>
    <name evidence="3" type="ORF">AB6A40_007370</name>
</gene>
<reference evidence="3 4" key="1">
    <citation type="submission" date="2024-08" db="EMBL/GenBank/DDBJ databases">
        <title>Gnathostoma spinigerum genome.</title>
        <authorList>
            <person name="Gonzalez-Bertolin B."/>
            <person name="Monzon S."/>
            <person name="Zaballos A."/>
            <person name="Jimenez P."/>
            <person name="Dekumyoy P."/>
            <person name="Varona S."/>
            <person name="Cuesta I."/>
            <person name="Sumanam S."/>
            <person name="Adisakwattana P."/>
            <person name="Gasser R.B."/>
            <person name="Hernandez-Gonzalez A."/>
            <person name="Young N.D."/>
            <person name="Perteguer M.J."/>
        </authorList>
    </citation>
    <scope>NUCLEOTIDE SEQUENCE [LARGE SCALE GENOMIC DNA]</scope>
    <source>
        <strain evidence="3">AL3</strain>
        <tissue evidence="3">Liver</tissue>
    </source>
</reference>
<dbReference type="SUPFAM" id="SSF48371">
    <property type="entry name" value="ARM repeat"/>
    <property type="match status" value="1"/>
</dbReference>
<evidence type="ECO:0000313" key="4">
    <source>
        <dbReference type="Proteomes" id="UP001608902"/>
    </source>
</evidence>
<proteinExistence type="predicted"/>
<dbReference type="Pfam" id="PF06025">
    <property type="entry name" value="DUF913"/>
    <property type="match status" value="1"/>
</dbReference>
<comment type="caution">
    <text evidence="3">The sequence shown here is derived from an EMBL/GenBank/DDBJ whole genome shotgun (WGS) entry which is preliminary data.</text>
</comment>
<organism evidence="3 4">
    <name type="scientific">Gnathostoma spinigerum</name>
    <dbReference type="NCBI Taxonomy" id="75299"/>
    <lineage>
        <taxon>Eukaryota</taxon>
        <taxon>Metazoa</taxon>
        <taxon>Ecdysozoa</taxon>
        <taxon>Nematoda</taxon>
        <taxon>Chromadorea</taxon>
        <taxon>Rhabditida</taxon>
        <taxon>Spirurina</taxon>
        <taxon>Gnathostomatomorpha</taxon>
        <taxon>Gnathostomatoidea</taxon>
        <taxon>Gnathostomatidae</taxon>
        <taxon>Gnathostoma</taxon>
    </lineage>
</organism>
<dbReference type="Pfam" id="PF06012">
    <property type="entry name" value="DUF908"/>
    <property type="match status" value="1"/>
</dbReference>